<reference evidence="1 2" key="1">
    <citation type="journal article" date="2019" name="Sci. Rep.">
        <title>Orb-weaving spider Araneus ventricosus genome elucidates the spidroin gene catalogue.</title>
        <authorList>
            <person name="Kono N."/>
            <person name="Nakamura H."/>
            <person name="Ohtoshi R."/>
            <person name="Moran D.A.P."/>
            <person name="Shinohara A."/>
            <person name="Yoshida Y."/>
            <person name="Fujiwara M."/>
            <person name="Mori M."/>
            <person name="Tomita M."/>
            <person name="Arakawa K."/>
        </authorList>
    </citation>
    <scope>NUCLEOTIDE SEQUENCE [LARGE SCALE GENOMIC DNA]</scope>
</reference>
<dbReference type="EMBL" id="BGPR01008405">
    <property type="protein sequence ID" value="GBN33615.1"/>
    <property type="molecule type" value="Genomic_DNA"/>
</dbReference>
<proteinExistence type="predicted"/>
<organism evidence="1 2">
    <name type="scientific">Araneus ventricosus</name>
    <name type="common">Orbweaver spider</name>
    <name type="synonym">Epeira ventricosa</name>
    <dbReference type="NCBI Taxonomy" id="182803"/>
    <lineage>
        <taxon>Eukaryota</taxon>
        <taxon>Metazoa</taxon>
        <taxon>Ecdysozoa</taxon>
        <taxon>Arthropoda</taxon>
        <taxon>Chelicerata</taxon>
        <taxon>Arachnida</taxon>
        <taxon>Araneae</taxon>
        <taxon>Araneomorphae</taxon>
        <taxon>Entelegynae</taxon>
        <taxon>Araneoidea</taxon>
        <taxon>Araneidae</taxon>
        <taxon>Araneus</taxon>
    </lineage>
</organism>
<evidence type="ECO:0000313" key="2">
    <source>
        <dbReference type="Proteomes" id="UP000499080"/>
    </source>
</evidence>
<gene>
    <name evidence="1" type="ORF">AVEN_59458_1</name>
</gene>
<keyword evidence="2" id="KW-1185">Reference proteome</keyword>
<evidence type="ECO:0000313" key="1">
    <source>
        <dbReference type="EMBL" id="GBN33615.1"/>
    </source>
</evidence>
<protein>
    <submittedName>
        <fullName evidence="1">Uncharacterized protein</fullName>
    </submittedName>
</protein>
<name>A0A4Y2N2P4_ARAVE</name>
<comment type="caution">
    <text evidence="1">The sequence shown here is derived from an EMBL/GenBank/DDBJ whole genome shotgun (WGS) entry which is preliminary data.</text>
</comment>
<dbReference type="AlphaFoldDB" id="A0A4Y2N2P4"/>
<accession>A0A4Y2N2P4</accession>
<sequence>METFRERDRQLEEAEPIELVEEEEIQDQPMNDEQYAAARRAMNLGSKLLKESQAYVALSRVKSMDGLRIEDLDLEFCKKPCNITALAEMDRMRKM</sequence>
<dbReference type="Proteomes" id="UP000499080">
    <property type="component" value="Unassembled WGS sequence"/>
</dbReference>